<feature type="disulfide bond" evidence="12">
    <location>
        <begin position="89"/>
        <end position="104"/>
    </location>
</feature>
<accession>A0A8D2D0R2</accession>
<dbReference type="Ensembl" id="ENSSVLT00005019796.1">
    <property type="protein sequence ID" value="ENSSVLP00005017786.1"/>
    <property type="gene ID" value="ENSSVLG00005014286.1"/>
</dbReference>
<reference evidence="15" key="1">
    <citation type="submission" date="2025-05" db="UniProtKB">
        <authorList>
            <consortium name="Ensembl"/>
        </authorList>
    </citation>
    <scope>IDENTIFICATION</scope>
</reference>
<keyword evidence="16" id="KW-1185">Reference proteome</keyword>
<keyword evidence="6" id="KW-0732">Signal</keyword>
<evidence type="ECO:0000256" key="1">
    <source>
        <dbReference type="ARBA" id="ARBA00004496"/>
    </source>
</evidence>
<dbReference type="InterPro" id="IPR017994">
    <property type="entry name" value="P_trefoil_chordata"/>
</dbReference>
<evidence type="ECO:0000256" key="11">
    <source>
        <dbReference type="ARBA" id="ARBA00041357"/>
    </source>
</evidence>
<feature type="domain" description="P-type" evidence="14">
    <location>
        <begin position="77"/>
        <end position="120"/>
    </location>
</feature>
<evidence type="ECO:0000256" key="3">
    <source>
        <dbReference type="ARBA" id="ARBA00022490"/>
    </source>
</evidence>
<dbReference type="PROSITE" id="PS51448">
    <property type="entry name" value="P_TREFOIL_2"/>
    <property type="match status" value="1"/>
</dbReference>
<feature type="disulfide bond" evidence="12">
    <location>
        <begin position="99"/>
        <end position="116"/>
    </location>
</feature>
<sequence>MPRVSPRGTRGVPGSGLSQPICLLSLGKKAHPPGCGAAPSRSPGGPQRGRRLPNRSEPLAPSPEGSVLTGVFWAAASQCVVPPKDRVDCGYPQITERDCNNRGCCFDSSTPGVPWCFKPLSECFQRCPRLRNCVEGARLKPSHRERGNMQAWTRRTLKVILCPPSIWSPCHL</sequence>
<evidence type="ECO:0000256" key="8">
    <source>
        <dbReference type="ARBA" id="ARBA00025943"/>
    </source>
</evidence>
<evidence type="ECO:0000256" key="6">
    <source>
        <dbReference type="ARBA" id="ARBA00022729"/>
    </source>
</evidence>
<keyword evidence="5" id="KW-0272">Extracellular matrix</keyword>
<keyword evidence="7 12" id="KW-1015">Disulfide bond</keyword>
<evidence type="ECO:0000256" key="5">
    <source>
        <dbReference type="ARBA" id="ARBA00022530"/>
    </source>
</evidence>
<dbReference type="PANTHER" id="PTHR13826">
    <property type="entry name" value="INTESTINAL TREFOIL FACTOR-RELATED"/>
    <property type="match status" value="1"/>
</dbReference>
<evidence type="ECO:0000256" key="12">
    <source>
        <dbReference type="PROSITE-ProRule" id="PRU00779"/>
    </source>
</evidence>
<dbReference type="Ensembl" id="ENSSVLT00005019764.1">
    <property type="protein sequence ID" value="ENSSVLP00005017754.1"/>
    <property type="gene ID" value="ENSSVLG00005014242.1"/>
</dbReference>
<feature type="region of interest" description="Disordered" evidence="13">
    <location>
        <begin position="30"/>
        <end position="64"/>
    </location>
</feature>
<dbReference type="Pfam" id="PF00088">
    <property type="entry name" value="Trefoil"/>
    <property type="match status" value="1"/>
</dbReference>
<keyword evidence="3" id="KW-0963">Cytoplasm</keyword>
<evidence type="ECO:0000256" key="10">
    <source>
        <dbReference type="ARBA" id="ARBA00039614"/>
    </source>
</evidence>
<dbReference type="SUPFAM" id="SSF57492">
    <property type="entry name" value="Trefoil"/>
    <property type="match status" value="1"/>
</dbReference>
<dbReference type="Proteomes" id="UP000694564">
    <property type="component" value="Chromosome 10"/>
</dbReference>
<evidence type="ECO:0000256" key="4">
    <source>
        <dbReference type="ARBA" id="ARBA00022525"/>
    </source>
</evidence>
<dbReference type="GO" id="GO:0005615">
    <property type="term" value="C:extracellular space"/>
    <property type="evidence" value="ECO:0007669"/>
    <property type="project" value="TreeGrafter"/>
</dbReference>
<dbReference type="GeneTree" id="ENSGT00940000162416"/>
<feature type="disulfide bond" evidence="12">
    <location>
        <begin position="79"/>
        <end position="105"/>
    </location>
</feature>
<dbReference type="OrthoDB" id="10051464at2759"/>
<dbReference type="SMART" id="SM00018">
    <property type="entry name" value="PD"/>
    <property type="match status" value="1"/>
</dbReference>
<organism evidence="15 16">
    <name type="scientific">Sciurus vulgaris</name>
    <name type="common">Eurasian red squirrel</name>
    <dbReference type="NCBI Taxonomy" id="55149"/>
    <lineage>
        <taxon>Eukaryota</taxon>
        <taxon>Metazoa</taxon>
        <taxon>Chordata</taxon>
        <taxon>Craniata</taxon>
        <taxon>Vertebrata</taxon>
        <taxon>Euteleostomi</taxon>
        <taxon>Mammalia</taxon>
        <taxon>Eutheria</taxon>
        <taxon>Euarchontoglires</taxon>
        <taxon>Glires</taxon>
        <taxon>Rodentia</taxon>
        <taxon>Sciuromorpha</taxon>
        <taxon>Sciuridae</taxon>
        <taxon>Sciurinae</taxon>
        <taxon>Sciurini</taxon>
        <taxon>Sciurus</taxon>
    </lineage>
</organism>
<dbReference type="Gene3D" id="4.10.110.10">
    <property type="entry name" value="Spasmolytic Protein, domain 1"/>
    <property type="match status" value="1"/>
</dbReference>
<dbReference type="PRINTS" id="PR00680">
    <property type="entry name" value="PTREFOIL"/>
</dbReference>
<evidence type="ECO:0000256" key="7">
    <source>
        <dbReference type="ARBA" id="ARBA00023157"/>
    </source>
</evidence>
<evidence type="ECO:0000259" key="14">
    <source>
        <dbReference type="PROSITE" id="PS51448"/>
    </source>
</evidence>
<keyword evidence="4" id="KW-0964">Secreted</keyword>
<comment type="subcellular location">
    <subcellularLocation>
        <location evidence="1">Cytoplasm</location>
    </subcellularLocation>
    <subcellularLocation>
        <location evidence="2">Secreted</location>
        <location evidence="2">Extracellular space</location>
        <location evidence="2">Extracellular matrix</location>
    </subcellularLocation>
</comment>
<dbReference type="PROSITE" id="PS00025">
    <property type="entry name" value="P_TREFOIL_1"/>
    <property type="match status" value="1"/>
</dbReference>
<evidence type="ECO:0000256" key="9">
    <source>
        <dbReference type="ARBA" id="ARBA00037501"/>
    </source>
</evidence>
<dbReference type="FunFam" id="4.10.110.10:FF:000006">
    <property type="entry name" value="Trefoil factor 1"/>
    <property type="match status" value="1"/>
</dbReference>
<dbReference type="InterPro" id="IPR044913">
    <property type="entry name" value="P_trefoil_dom_sf"/>
</dbReference>
<dbReference type="PANTHER" id="PTHR13826:SF16">
    <property type="entry name" value="TREFOIL FACTOR 3"/>
    <property type="match status" value="1"/>
</dbReference>
<dbReference type="AlphaFoldDB" id="A0A8D2D0R2"/>
<dbReference type="InterPro" id="IPR017957">
    <property type="entry name" value="P_trefoil_CS"/>
</dbReference>
<dbReference type="GO" id="GO:0030277">
    <property type="term" value="P:maintenance of gastrointestinal epithelium"/>
    <property type="evidence" value="ECO:0007669"/>
    <property type="project" value="TreeGrafter"/>
</dbReference>
<comment type="subunit">
    <text evidence="8">Monomer. Homodimer; disulfide-linked.</text>
</comment>
<evidence type="ECO:0000313" key="16">
    <source>
        <dbReference type="Proteomes" id="UP000694564"/>
    </source>
</evidence>
<name>A0A8D2D0R2_SCIVU</name>
<protein>
    <recommendedName>
        <fullName evidence="10">Trefoil factor 3</fullName>
    </recommendedName>
    <alternativeName>
        <fullName evidence="11">Intestinal trefoil factor</fullName>
    </alternativeName>
</protein>
<evidence type="ECO:0000313" key="15">
    <source>
        <dbReference type="Ensembl" id="ENSSVLP00005017754.1"/>
    </source>
</evidence>
<dbReference type="CDD" id="cd00111">
    <property type="entry name" value="Trefoil"/>
    <property type="match status" value="1"/>
</dbReference>
<evidence type="ECO:0000256" key="2">
    <source>
        <dbReference type="ARBA" id="ARBA00004498"/>
    </source>
</evidence>
<dbReference type="InterPro" id="IPR000519">
    <property type="entry name" value="P_trefoil_dom"/>
</dbReference>
<comment type="function">
    <text evidence="9">Involved in the maintenance and repair of the intestinal mucosa. Promotes the mobility of epithelial cells in healing processes (motogen).</text>
</comment>
<evidence type="ECO:0000256" key="13">
    <source>
        <dbReference type="SAM" id="MobiDB-lite"/>
    </source>
</evidence>
<proteinExistence type="predicted"/>
<dbReference type="GO" id="GO:0005737">
    <property type="term" value="C:cytoplasm"/>
    <property type="evidence" value="ECO:0007669"/>
    <property type="project" value="UniProtKB-SubCell"/>
</dbReference>